<sequence>MKKFQFTIHYTQELNYRLLHTTIGTTIFFFTIYTYKQSLIFILLPAGLSHFITTGVTEIFFAYIQFCTSISTNFCITILLTQILLFFRPGLYIYEANTCFTILITTIFFNTFLYTSAFPLIIQTFWKTFYTYSTLFMPIHLTFEPKFNDYITHLKQFNTILTYGLPTVILLGFIESNTPALLWIKHRGIIYITSLVFAAFVTPPDIISQLIISLPLIFLYETRLLYKTFKYLYIKKLLIRQPVKTQKYAYRKNKKSKSQWQEALPTQTH</sequence>
<proteinExistence type="inferred from homology"/>
<dbReference type="GO" id="GO:0033281">
    <property type="term" value="C:TAT protein transport complex"/>
    <property type="evidence" value="ECO:0007669"/>
    <property type="project" value="TreeGrafter"/>
</dbReference>
<evidence type="ECO:0000256" key="6">
    <source>
        <dbReference type="SAM" id="Phobius"/>
    </source>
</evidence>
<keyword evidence="5 6" id="KW-0472">Membrane</keyword>
<evidence type="ECO:0000256" key="1">
    <source>
        <dbReference type="ARBA" id="ARBA00004141"/>
    </source>
</evidence>
<name>A0A7G7WRK6_9PHAE</name>
<evidence type="ECO:0000313" key="7">
    <source>
        <dbReference type="EMBL" id="QNH69183.1"/>
    </source>
</evidence>
<evidence type="ECO:0000256" key="2">
    <source>
        <dbReference type="ARBA" id="ARBA00008882"/>
    </source>
</evidence>
<dbReference type="AlphaFoldDB" id="A0A7G7WRK6"/>
<dbReference type="Pfam" id="PF00902">
    <property type="entry name" value="TatC"/>
    <property type="match status" value="1"/>
</dbReference>
<dbReference type="GO" id="GO:0043953">
    <property type="term" value="P:protein transport by the Tat complex"/>
    <property type="evidence" value="ECO:0007669"/>
    <property type="project" value="TreeGrafter"/>
</dbReference>
<feature type="transmembrane region" description="Helical" evidence="6">
    <location>
        <begin position="156"/>
        <end position="174"/>
    </location>
</feature>
<feature type="transmembrane region" description="Helical" evidence="6">
    <location>
        <begin position="14"/>
        <end position="33"/>
    </location>
</feature>
<dbReference type="GO" id="GO:0065002">
    <property type="term" value="P:intracellular protein transmembrane transport"/>
    <property type="evidence" value="ECO:0007669"/>
    <property type="project" value="TreeGrafter"/>
</dbReference>
<dbReference type="RefSeq" id="YP_009924814.1">
    <property type="nucleotide sequence ID" value="NC_050651.1"/>
</dbReference>
<dbReference type="PANTHER" id="PTHR30371">
    <property type="entry name" value="SEC-INDEPENDENT PROTEIN TRANSLOCASE PROTEIN TATC"/>
    <property type="match status" value="1"/>
</dbReference>
<evidence type="ECO:0000256" key="4">
    <source>
        <dbReference type="ARBA" id="ARBA00022989"/>
    </source>
</evidence>
<dbReference type="InterPro" id="IPR002033">
    <property type="entry name" value="TatC"/>
</dbReference>
<accession>A0A7G7WRK6</accession>
<evidence type="ECO:0000256" key="5">
    <source>
        <dbReference type="ARBA" id="ARBA00023136"/>
    </source>
</evidence>
<comment type="subcellular location">
    <subcellularLocation>
        <location evidence="1">Membrane</location>
        <topology evidence="1">Multi-pass membrane protein</topology>
    </subcellularLocation>
</comment>
<feature type="transmembrane region" description="Helical" evidence="6">
    <location>
        <begin position="99"/>
        <end position="122"/>
    </location>
</feature>
<comment type="similarity">
    <text evidence="2">Belongs to the TatC family.</text>
</comment>
<dbReference type="PANTHER" id="PTHR30371:SF0">
    <property type="entry name" value="SEC-INDEPENDENT PROTEIN TRANSLOCASE PROTEIN TATC, CHLOROPLASTIC-RELATED"/>
    <property type="match status" value="1"/>
</dbReference>
<evidence type="ECO:0000256" key="3">
    <source>
        <dbReference type="ARBA" id="ARBA00022692"/>
    </source>
</evidence>
<gene>
    <name evidence="7" type="primary">tatC</name>
</gene>
<protein>
    <submittedName>
        <fullName evidence="7">SecY-independent protein translocase component tatC</fullName>
    </submittedName>
</protein>
<organism evidence="7">
    <name type="scientific">Sargassum siliquastrum</name>
    <dbReference type="NCBI Taxonomy" id="127572"/>
    <lineage>
        <taxon>Eukaryota</taxon>
        <taxon>Sar</taxon>
        <taxon>Stramenopiles</taxon>
        <taxon>Ochrophyta</taxon>
        <taxon>PX clade</taxon>
        <taxon>Phaeophyceae</taxon>
        <taxon>Fucales</taxon>
        <taxon>Sargassaceae</taxon>
        <taxon>Sargassum</taxon>
    </lineage>
</organism>
<keyword evidence="7" id="KW-0496">Mitochondrion</keyword>
<keyword evidence="3 6" id="KW-0812">Transmembrane</keyword>
<feature type="transmembrane region" description="Helical" evidence="6">
    <location>
        <begin position="70"/>
        <end position="87"/>
    </location>
</feature>
<dbReference type="EMBL" id="MT712045">
    <property type="protein sequence ID" value="QNH69183.1"/>
    <property type="molecule type" value="Genomic_DNA"/>
</dbReference>
<dbReference type="GeneID" id="59140255"/>
<feature type="transmembrane region" description="Helical" evidence="6">
    <location>
        <begin position="40"/>
        <end position="64"/>
    </location>
</feature>
<geneLocation type="mitochondrion" evidence="7"/>
<feature type="transmembrane region" description="Helical" evidence="6">
    <location>
        <begin position="181"/>
        <end position="200"/>
    </location>
</feature>
<reference evidence="7" key="1">
    <citation type="submission" date="2020-07" db="EMBL/GenBank/DDBJ databases">
        <title>The complete mitochondrial genome of Sargassum siliquastrum (Phaeophyceae) and its phylogenetic analysis.</title>
        <authorList>
            <person name="Li J."/>
            <person name="Li H."/>
            <person name="Bi Y."/>
        </authorList>
    </citation>
    <scope>NUCLEOTIDE SEQUENCE</scope>
</reference>
<dbReference type="GO" id="GO:0009977">
    <property type="term" value="F:proton motive force dependent protein transmembrane transporter activity"/>
    <property type="evidence" value="ECO:0007669"/>
    <property type="project" value="TreeGrafter"/>
</dbReference>
<keyword evidence="4 6" id="KW-1133">Transmembrane helix</keyword>